<protein>
    <submittedName>
        <fullName evidence="2">Uncharacterized protein</fullName>
    </submittedName>
</protein>
<keyword evidence="3" id="KW-1185">Reference proteome</keyword>
<proteinExistence type="predicted"/>
<accession>A0AAE0K8N9</accession>
<evidence type="ECO:0000313" key="2">
    <source>
        <dbReference type="EMBL" id="KAK3371435.1"/>
    </source>
</evidence>
<feature type="transmembrane region" description="Helical" evidence="1">
    <location>
        <begin position="87"/>
        <end position="110"/>
    </location>
</feature>
<name>A0AAE0K8N9_9PEZI</name>
<evidence type="ECO:0000313" key="3">
    <source>
        <dbReference type="Proteomes" id="UP001287356"/>
    </source>
</evidence>
<dbReference type="EMBL" id="JAULSN010000005">
    <property type="protein sequence ID" value="KAK3371435.1"/>
    <property type="molecule type" value="Genomic_DNA"/>
</dbReference>
<organism evidence="2 3">
    <name type="scientific">Lasiosphaeria ovina</name>
    <dbReference type="NCBI Taxonomy" id="92902"/>
    <lineage>
        <taxon>Eukaryota</taxon>
        <taxon>Fungi</taxon>
        <taxon>Dikarya</taxon>
        <taxon>Ascomycota</taxon>
        <taxon>Pezizomycotina</taxon>
        <taxon>Sordariomycetes</taxon>
        <taxon>Sordariomycetidae</taxon>
        <taxon>Sordariales</taxon>
        <taxon>Lasiosphaeriaceae</taxon>
        <taxon>Lasiosphaeria</taxon>
    </lineage>
</organism>
<gene>
    <name evidence="2" type="ORF">B0T24DRAFT_319608</name>
</gene>
<sequence>MLATGCSWWAGNKDRDGNAGGVGQVATQLAFLCRSASVSIYLSITLPTIHALRFASPLSCAAPLALRDIPPSRAPWRTKTGFGASNVFFFLILGNLAIYLSLFVVLYSGVEYAATTAIQDSRVWISRPRTRGGRSSHPYGSRLVLPICSHVKQATTNTPHFTLPRQERETEGRGWGCMALSEVSKVSTAASLRVNPSWPMYFHPPLWRPTRLGVGVGVGVGVRLTVRWPARHTDHTIPDGHPTS</sequence>
<dbReference type="AlphaFoldDB" id="A0AAE0K8N9"/>
<dbReference type="Proteomes" id="UP001287356">
    <property type="component" value="Unassembled WGS sequence"/>
</dbReference>
<reference evidence="2" key="1">
    <citation type="journal article" date="2023" name="Mol. Phylogenet. Evol.">
        <title>Genome-scale phylogeny and comparative genomics of the fungal order Sordariales.</title>
        <authorList>
            <person name="Hensen N."/>
            <person name="Bonometti L."/>
            <person name="Westerberg I."/>
            <person name="Brannstrom I.O."/>
            <person name="Guillou S."/>
            <person name="Cros-Aarteil S."/>
            <person name="Calhoun S."/>
            <person name="Haridas S."/>
            <person name="Kuo A."/>
            <person name="Mondo S."/>
            <person name="Pangilinan J."/>
            <person name="Riley R."/>
            <person name="LaButti K."/>
            <person name="Andreopoulos B."/>
            <person name="Lipzen A."/>
            <person name="Chen C."/>
            <person name="Yan M."/>
            <person name="Daum C."/>
            <person name="Ng V."/>
            <person name="Clum A."/>
            <person name="Steindorff A."/>
            <person name="Ohm R.A."/>
            <person name="Martin F."/>
            <person name="Silar P."/>
            <person name="Natvig D.O."/>
            <person name="Lalanne C."/>
            <person name="Gautier V."/>
            <person name="Ament-Velasquez S.L."/>
            <person name="Kruys A."/>
            <person name="Hutchinson M.I."/>
            <person name="Powell A.J."/>
            <person name="Barry K."/>
            <person name="Miller A.N."/>
            <person name="Grigoriev I.V."/>
            <person name="Debuchy R."/>
            <person name="Gladieux P."/>
            <person name="Hiltunen Thoren M."/>
            <person name="Johannesson H."/>
        </authorList>
    </citation>
    <scope>NUCLEOTIDE SEQUENCE</scope>
    <source>
        <strain evidence="2">CBS 958.72</strain>
    </source>
</reference>
<comment type="caution">
    <text evidence="2">The sequence shown here is derived from an EMBL/GenBank/DDBJ whole genome shotgun (WGS) entry which is preliminary data.</text>
</comment>
<keyword evidence="1" id="KW-0472">Membrane</keyword>
<reference evidence="2" key="2">
    <citation type="submission" date="2023-06" db="EMBL/GenBank/DDBJ databases">
        <authorList>
            <consortium name="Lawrence Berkeley National Laboratory"/>
            <person name="Haridas S."/>
            <person name="Hensen N."/>
            <person name="Bonometti L."/>
            <person name="Westerberg I."/>
            <person name="Brannstrom I.O."/>
            <person name="Guillou S."/>
            <person name="Cros-Aarteil S."/>
            <person name="Calhoun S."/>
            <person name="Kuo A."/>
            <person name="Mondo S."/>
            <person name="Pangilinan J."/>
            <person name="Riley R."/>
            <person name="Labutti K."/>
            <person name="Andreopoulos B."/>
            <person name="Lipzen A."/>
            <person name="Chen C."/>
            <person name="Yanf M."/>
            <person name="Daum C."/>
            <person name="Ng V."/>
            <person name="Clum A."/>
            <person name="Steindorff A."/>
            <person name="Ohm R."/>
            <person name="Martin F."/>
            <person name="Silar P."/>
            <person name="Natvig D."/>
            <person name="Lalanne C."/>
            <person name="Gautier V."/>
            <person name="Ament-Velasquez S.L."/>
            <person name="Kruys A."/>
            <person name="Hutchinson M.I."/>
            <person name="Powell A.J."/>
            <person name="Barry K."/>
            <person name="Miller A.N."/>
            <person name="Grigoriev I.V."/>
            <person name="Debuchy R."/>
            <person name="Gladieux P."/>
            <person name="Thoren M.H."/>
            <person name="Johannesson H."/>
        </authorList>
    </citation>
    <scope>NUCLEOTIDE SEQUENCE</scope>
    <source>
        <strain evidence="2">CBS 958.72</strain>
    </source>
</reference>
<keyword evidence="1" id="KW-0812">Transmembrane</keyword>
<evidence type="ECO:0000256" key="1">
    <source>
        <dbReference type="SAM" id="Phobius"/>
    </source>
</evidence>
<keyword evidence="1" id="KW-1133">Transmembrane helix</keyword>